<evidence type="ECO:0000256" key="5">
    <source>
        <dbReference type="ARBA" id="ARBA00023136"/>
    </source>
</evidence>
<accession>A0A5B7GNZ1</accession>
<dbReference type="AlphaFoldDB" id="A0A5B7GNZ1"/>
<comment type="caution">
    <text evidence="7">The sequence shown here is derived from an EMBL/GenBank/DDBJ whole genome shotgun (WGS) entry which is preliminary data.</text>
</comment>
<dbReference type="GO" id="GO:0050909">
    <property type="term" value="P:sensory perception of taste"/>
    <property type="evidence" value="ECO:0007669"/>
    <property type="project" value="InterPro"/>
</dbReference>
<keyword evidence="8" id="KW-1185">Reference proteome</keyword>
<keyword evidence="5 6" id="KW-0472">Membrane</keyword>
<dbReference type="InterPro" id="IPR013604">
    <property type="entry name" value="7TM_chemorcpt"/>
</dbReference>
<evidence type="ECO:0000256" key="3">
    <source>
        <dbReference type="ARBA" id="ARBA00022692"/>
    </source>
</evidence>
<keyword evidence="2" id="KW-1003">Cell membrane</keyword>
<name>A0A5B7GNZ1_PORTR</name>
<sequence>MFHHAILCFCRHAEKKKCNHGESFSVSSSHCDRALYRCRHDRYPEVYSVVPTVGQEGGKQKGRVASLDSIVDQVGHVYPQNGKYKPKFATSIVPRLSKMQMLWMLRGVLACVRVLGGFPYTWDSASGFFIRRKPLLVWTMAISLLIFLLASMSVIMFDLKGGKDMPVIKTTTLVVMSKSWNITIVCLTLNAVIAQRTLAKVVQGMFELPGSKKHRFKKLNTIFVMASVIMVFVHMASMITLRTTGIIPYIDTITQVICFAGILPCDTNLFLFPLLFYVMCSYISTALEDGFQFCCVVMRERKKAGSKHDIVLNPKDKTSTAPLANLSARFEVLLSNATDLVYHINDILEGIVKYFSVPVAITLLNETLCLTSMSFLTINDSVSFHATILTILFFIGSFTRTALILAGPERLLAERLKLIRLLRRLKMCTSSAIEKQEMDEAITALQDGPVFRIYGIFTLGPHCFLSVSGRYESHRAGRNGR</sequence>
<evidence type="ECO:0000313" key="8">
    <source>
        <dbReference type="Proteomes" id="UP000324222"/>
    </source>
</evidence>
<evidence type="ECO:0000313" key="7">
    <source>
        <dbReference type="EMBL" id="MPC59225.1"/>
    </source>
</evidence>
<dbReference type="EMBL" id="VSRR010016366">
    <property type="protein sequence ID" value="MPC59225.1"/>
    <property type="molecule type" value="Genomic_DNA"/>
</dbReference>
<keyword evidence="4 6" id="KW-1133">Transmembrane helix</keyword>
<feature type="transmembrane region" description="Helical" evidence="6">
    <location>
        <begin position="135"/>
        <end position="159"/>
    </location>
</feature>
<feature type="transmembrane region" description="Helical" evidence="6">
    <location>
        <begin position="103"/>
        <end position="123"/>
    </location>
</feature>
<evidence type="ECO:0000256" key="6">
    <source>
        <dbReference type="SAM" id="Phobius"/>
    </source>
</evidence>
<organism evidence="7 8">
    <name type="scientific">Portunus trituberculatus</name>
    <name type="common">Swimming crab</name>
    <name type="synonym">Neptunus trituberculatus</name>
    <dbReference type="NCBI Taxonomy" id="210409"/>
    <lineage>
        <taxon>Eukaryota</taxon>
        <taxon>Metazoa</taxon>
        <taxon>Ecdysozoa</taxon>
        <taxon>Arthropoda</taxon>
        <taxon>Crustacea</taxon>
        <taxon>Multicrustacea</taxon>
        <taxon>Malacostraca</taxon>
        <taxon>Eumalacostraca</taxon>
        <taxon>Eucarida</taxon>
        <taxon>Decapoda</taxon>
        <taxon>Pleocyemata</taxon>
        <taxon>Brachyura</taxon>
        <taxon>Eubrachyura</taxon>
        <taxon>Portunoidea</taxon>
        <taxon>Portunidae</taxon>
        <taxon>Portuninae</taxon>
        <taxon>Portunus</taxon>
    </lineage>
</organism>
<proteinExistence type="predicted"/>
<dbReference type="OrthoDB" id="6382285at2759"/>
<evidence type="ECO:0000256" key="4">
    <source>
        <dbReference type="ARBA" id="ARBA00022989"/>
    </source>
</evidence>
<protein>
    <submittedName>
        <fullName evidence="7">Uncharacterized protein</fullName>
    </submittedName>
</protein>
<comment type="subcellular location">
    <subcellularLocation>
        <location evidence="1">Cell membrane</location>
        <topology evidence="1">Multi-pass membrane protein</topology>
    </subcellularLocation>
</comment>
<dbReference type="Proteomes" id="UP000324222">
    <property type="component" value="Unassembled WGS sequence"/>
</dbReference>
<dbReference type="Pfam" id="PF08395">
    <property type="entry name" value="7tm_7"/>
    <property type="match status" value="1"/>
</dbReference>
<feature type="transmembrane region" description="Helical" evidence="6">
    <location>
        <begin position="179"/>
        <end position="198"/>
    </location>
</feature>
<keyword evidence="3 6" id="KW-0812">Transmembrane</keyword>
<feature type="transmembrane region" description="Helical" evidence="6">
    <location>
        <begin position="219"/>
        <end position="241"/>
    </location>
</feature>
<feature type="transmembrane region" description="Helical" evidence="6">
    <location>
        <begin position="253"/>
        <end position="278"/>
    </location>
</feature>
<reference evidence="7 8" key="1">
    <citation type="submission" date="2019-05" db="EMBL/GenBank/DDBJ databases">
        <title>Another draft genome of Portunus trituberculatus and its Hox gene families provides insights of decapod evolution.</title>
        <authorList>
            <person name="Jeong J.-H."/>
            <person name="Song I."/>
            <person name="Kim S."/>
            <person name="Choi T."/>
            <person name="Kim D."/>
            <person name="Ryu S."/>
            <person name="Kim W."/>
        </authorList>
    </citation>
    <scope>NUCLEOTIDE SEQUENCE [LARGE SCALE GENOMIC DNA]</scope>
    <source>
        <tissue evidence="7">Muscle</tissue>
    </source>
</reference>
<feature type="transmembrane region" description="Helical" evidence="6">
    <location>
        <begin position="384"/>
        <end position="407"/>
    </location>
</feature>
<evidence type="ECO:0000256" key="1">
    <source>
        <dbReference type="ARBA" id="ARBA00004651"/>
    </source>
</evidence>
<dbReference type="GO" id="GO:0005886">
    <property type="term" value="C:plasma membrane"/>
    <property type="evidence" value="ECO:0007669"/>
    <property type="project" value="UniProtKB-SubCell"/>
</dbReference>
<gene>
    <name evidence="7" type="ORF">E2C01_053241</name>
</gene>
<evidence type="ECO:0000256" key="2">
    <source>
        <dbReference type="ARBA" id="ARBA00022475"/>
    </source>
</evidence>